<dbReference type="AlphaFoldDB" id="A0A5B7GCF5"/>
<dbReference type="EMBL" id="VSRR010014064">
    <property type="protein sequence ID" value="MPC56592.1"/>
    <property type="molecule type" value="Genomic_DNA"/>
</dbReference>
<keyword evidence="3" id="KW-1185">Reference proteome</keyword>
<proteinExistence type="predicted"/>
<feature type="compositionally biased region" description="Basic and acidic residues" evidence="1">
    <location>
        <begin position="84"/>
        <end position="94"/>
    </location>
</feature>
<protein>
    <submittedName>
        <fullName evidence="2">Uncharacterized protein</fullName>
    </submittedName>
</protein>
<sequence length="94" mass="10677">MFRLWLFHLCYVPESPTALFQITRNTAWLSRGSGGEEEGKKEGRREGGREEGREGGLVSAFGRKQAGRDSVPREHKLCTPQTDDATRKDQLREN</sequence>
<name>A0A5B7GCF5_PORTR</name>
<evidence type="ECO:0000313" key="3">
    <source>
        <dbReference type="Proteomes" id="UP000324222"/>
    </source>
</evidence>
<accession>A0A5B7GCF5</accession>
<feature type="region of interest" description="Disordered" evidence="1">
    <location>
        <begin position="29"/>
        <end position="94"/>
    </location>
</feature>
<feature type="compositionally biased region" description="Basic and acidic residues" evidence="1">
    <location>
        <begin position="66"/>
        <end position="77"/>
    </location>
</feature>
<gene>
    <name evidence="2" type="ORF">E2C01_050556</name>
</gene>
<comment type="caution">
    <text evidence="2">The sequence shown here is derived from an EMBL/GenBank/DDBJ whole genome shotgun (WGS) entry which is preliminary data.</text>
</comment>
<evidence type="ECO:0000256" key="1">
    <source>
        <dbReference type="SAM" id="MobiDB-lite"/>
    </source>
</evidence>
<feature type="compositionally biased region" description="Basic and acidic residues" evidence="1">
    <location>
        <begin position="37"/>
        <end position="54"/>
    </location>
</feature>
<dbReference type="Proteomes" id="UP000324222">
    <property type="component" value="Unassembled WGS sequence"/>
</dbReference>
<evidence type="ECO:0000313" key="2">
    <source>
        <dbReference type="EMBL" id="MPC56592.1"/>
    </source>
</evidence>
<organism evidence="2 3">
    <name type="scientific">Portunus trituberculatus</name>
    <name type="common">Swimming crab</name>
    <name type="synonym">Neptunus trituberculatus</name>
    <dbReference type="NCBI Taxonomy" id="210409"/>
    <lineage>
        <taxon>Eukaryota</taxon>
        <taxon>Metazoa</taxon>
        <taxon>Ecdysozoa</taxon>
        <taxon>Arthropoda</taxon>
        <taxon>Crustacea</taxon>
        <taxon>Multicrustacea</taxon>
        <taxon>Malacostraca</taxon>
        <taxon>Eumalacostraca</taxon>
        <taxon>Eucarida</taxon>
        <taxon>Decapoda</taxon>
        <taxon>Pleocyemata</taxon>
        <taxon>Brachyura</taxon>
        <taxon>Eubrachyura</taxon>
        <taxon>Portunoidea</taxon>
        <taxon>Portunidae</taxon>
        <taxon>Portuninae</taxon>
        <taxon>Portunus</taxon>
    </lineage>
</organism>
<reference evidence="2 3" key="1">
    <citation type="submission" date="2019-05" db="EMBL/GenBank/DDBJ databases">
        <title>Another draft genome of Portunus trituberculatus and its Hox gene families provides insights of decapod evolution.</title>
        <authorList>
            <person name="Jeong J.-H."/>
            <person name="Song I."/>
            <person name="Kim S."/>
            <person name="Choi T."/>
            <person name="Kim D."/>
            <person name="Ryu S."/>
            <person name="Kim W."/>
        </authorList>
    </citation>
    <scope>NUCLEOTIDE SEQUENCE [LARGE SCALE GENOMIC DNA]</scope>
    <source>
        <tissue evidence="2">Muscle</tissue>
    </source>
</reference>